<proteinExistence type="predicted"/>
<protein>
    <submittedName>
        <fullName evidence="1">Uncharacterized protein</fullName>
    </submittedName>
</protein>
<dbReference type="AlphaFoldDB" id="A0ABD5ZJ10"/>
<comment type="caution">
    <text evidence="1">The sequence shown here is derived from an EMBL/GenBank/DDBJ whole genome shotgun (WGS) entry which is preliminary data.</text>
</comment>
<dbReference type="Proteomes" id="UP001596481">
    <property type="component" value="Unassembled WGS sequence"/>
</dbReference>
<evidence type="ECO:0000313" key="2">
    <source>
        <dbReference type="Proteomes" id="UP001596481"/>
    </source>
</evidence>
<organism evidence="1 2">
    <name type="scientific">Haloferax namakaokahaiae</name>
    <dbReference type="NCBI Taxonomy" id="1748331"/>
    <lineage>
        <taxon>Archaea</taxon>
        <taxon>Methanobacteriati</taxon>
        <taxon>Methanobacteriota</taxon>
        <taxon>Stenosarchaea group</taxon>
        <taxon>Halobacteria</taxon>
        <taxon>Halobacteriales</taxon>
        <taxon>Haloferacaceae</taxon>
        <taxon>Haloferax</taxon>
    </lineage>
</organism>
<name>A0ABD5ZJ10_9EURY</name>
<dbReference type="EMBL" id="JBHTAA010000014">
    <property type="protein sequence ID" value="MFC7205276.1"/>
    <property type="molecule type" value="Genomic_DNA"/>
</dbReference>
<evidence type="ECO:0000313" key="1">
    <source>
        <dbReference type="EMBL" id="MFC7205276.1"/>
    </source>
</evidence>
<dbReference type="RefSeq" id="WP_390225816.1">
    <property type="nucleotide sequence ID" value="NZ_JBHTAA010000014.1"/>
</dbReference>
<gene>
    <name evidence="1" type="ORF">ACFQJC_17335</name>
</gene>
<keyword evidence="2" id="KW-1185">Reference proteome</keyword>
<reference evidence="1 2" key="1">
    <citation type="journal article" date="2019" name="Int. J. Syst. Evol. Microbiol.">
        <title>The Global Catalogue of Microorganisms (GCM) 10K type strain sequencing project: providing services to taxonomists for standard genome sequencing and annotation.</title>
        <authorList>
            <consortium name="The Broad Institute Genomics Platform"/>
            <consortium name="The Broad Institute Genome Sequencing Center for Infectious Disease"/>
            <person name="Wu L."/>
            <person name="Ma J."/>
        </authorList>
    </citation>
    <scope>NUCLEOTIDE SEQUENCE [LARGE SCALE GENOMIC DNA]</scope>
    <source>
        <strain evidence="1 2">DSM 29988</strain>
    </source>
</reference>
<sequence>MDFDDTDPEEDYNYQGGGTLGNAIGDVVDHLLTDELIEKILEYLTAAAIKAEVEQQKTLIEEEHYEAAVLRQATFIESLLQFNIVRELESHKGTEMSVNEKRMVSNLGNKNKVYLANSLGILEDEKEFQAYTTLMGSRSEIAHEWWMMFDEDDQARFERISRRILSKMEQSISEYTE</sequence>
<accession>A0ABD5ZJ10</accession>